<dbReference type="EMBL" id="JAYGHK010000065">
    <property type="protein sequence ID" value="MEA5609867.1"/>
    <property type="molecule type" value="Genomic_DNA"/>
</dbReference>
<dbReference type="Proteomes" id="UP001303285">
    <property type="component" value="Unassembled WGS sequence"/>
</dbReference>
<organism evidence="3 4">
    <name type="scientific">Nodularia spumigena UHCC 0060</name>
    <dbReference type="NCBI Taxonomy" id="3110300"/>
    <lineage>
        <taxon>Bacteria</taxon>
        <taxon>Bacillati</taxon>
        <taxon>Cyanobacteriota</taxon>
        <taxon>Cyanophyceae</taxon>
        <taxon>Nostocales</taxon>
        <taxon>Nodulariaceae</taxon>
        <taxon>Nodularia</taxon>
    </lineage>
</organism>
<evidence type="ECO:0000256" key="1">
    <source>
        <dbReference type="SAM" id="MobiDB-lite"/>
    </source>
</evidence>
<feature type="compositionally biased region" description="Low complexity" evidence="1">
    <location>
        <begin position="1"/>
        <end position="14"/>
    </location>
</feature>
<protein>
    <submittedName>
        <fullName evidence="3">Uncharacterized protein</fullName>
    </submittedName>
</protein>
<reference evidence="3 4" key="1">
    <citation type="submission" date="2023-12" db="EMBL/GenBank/DDBJ databases">
        <title>Baltic Sea Cyanobacteria.</title>
        <authorList>
            <person name="Delbaje E."/>
            <person name="Fewer D.P."/>
            <person name="Shishido T.K."/>
        </authorList>
    </citation>
    <scope>NUCLEOTIDE SEQUENCE [LARGE SCALE GENOMIC DNA]</scope>
    <source>
        <strain evidence="3 4">UHCC 0060</strain>
    </source>
</reference>
<keyword evidence="4" id="KW-1185">Reference proteome</keyword>
<proteinExistence type="predicted"/>
<evidence type="ECO:0000313" key="3">
    <source>
        <dbReference type="EMBL" id="MEA5609888.1"/>
    </source>
</evidence>
<name>A0ABU5UVK7_NODSP</name>
<gene>
    <name evidence="2" type="ORF">VB695_17645</name>
    <name evidence="3" type="ORF">VB695_17750</name>
</gene>
<dbReference type="RefSeq" id="WP_323210023.1">
    <property type="nucleotide sequence ID" value="NZ_JAYGHK010000065.1"/>
</dbReference>
<evidence type="ECO:0000313" key="2">
    <source>
        <dbReference type="EMBL" id="MEA5609867.1"/>
    </source>
</evidence>
<accession>A0ABU5UVK7</accession>
<dbReference type="EMBL" id="JAYGHK010000065">
    <property type="protein sequence ID" value="MEA5609888.1"/>
    <property type="molecule type" value="Genomic_DNA"/>
</dbReference>
<feature type="region of interest" description="Disordered" evidence="1">
    <location>
        <begin position="1"/>
        <end position="20"/>
    </location>
</feature>
<comment type="caution">
    <text evidence="3">The sequence shown here is derived from an EMBL/GenBank/DDBJ whole genome shotgun (WGS) entry which is preliminary data.</text>
</comment>
<sequence>MTTLTASTPATTTKTRNDYADGHFDAATHAAPKQTSGEYYKGYLDYTRETGKAPF</sequence>
<evidence type="ECO:0000313" key="4">
    <source>
        <dbReference type="Proteomes" id="UP001303285"/>
    </source>
</evidence>